<dbReference type="CDD" id="cd20071">
    <property type="entry name" value="SET_SMYD"/>
    <property type="match status" value="1"/>
</dbReference>
<sequence length="414" mass="47446">MNMLRKCLHPIQSYNQNNQVSFATALCYSQLCQFSESNSILKRLNSCQQVDQLAQFNNDKIEEARNCQYDFNHMLKEAETNFFITCDDYASTQIKTVYSKQFGRSIFSAQNINAGTILLVEKAFLLGDSDLVLNEQLELKMQLYQKHNLLFTQLVGTSVQDKLDNNCFSVNPCLQHAFADSTQSGVQCIALKAAQFNHSCLPNARRFFIGDVIVIVAASDIPAGEQVFLNYYNLFDGIGNALELQRQYGFKCSCKFCKSLSPRRTKQIDSLLAKYKAARQRLSRVQLLKVVQDFRDLRKELEVPLELYYFPLIESEMMTDTGERSSEAIGDALRLDADFNLLPGGYVIDEFLFLLYELESREPFSRYLHYATGGVLDYDRYAELLQRQYTQSESALSSLESKQMRCQNILRAVQ</sequence>
<evidence type="ECO:0000313" key="3">
    <source>
        <dbReference type="EMBL" id="CAL6054725.1"/>
    </source>
</evidence>
<dbReference type="Proteomes" id="UP001642409">
    <property type="component" value="Unassembled WGS sequence"/>
</dbReference>
<dbReference type="InterPro" id="IPR053209">
    <property type="entry name" value="Gramillin-biosynth_MTr"/>
</dbReference>
<dbReference type="InterPro" id="IPR001214">
    <property type="entry name" value="SET_dom"/>
</dbReference>
<dbReference type="PANTHER" id="PTHR47643">
    <property type="entry name" value="TPR DOMAIN PROTEIN (AFU_ORTHOLOGUE AFUA_5G12710)"/>
    <property type="match status" value="1"/>
</dbReference>
<dbReference type="AlphaFoldDB" id="A0AA86UH40"/>
<comment type="caution">
    <text evidence="2">The sequence shown here is derived from an EMBL/GenBank/DDBJ whole genome shotgun (WGS) entry which is preliminary data.</text>
</comment>
<evidence type="ECO:0000313" key="4">
    <source>
        <dbReference type="Proteomes" id="UP001642409"/>
    </source>
</evidence>
<evidence type="ECO:0000259" key="1">
    <source>
        <dbReference type="PROSITE" id="PS50280"/>
    </source>
</evidence>
<protein>
    <submittedName>
        <fullName evidence="2">SET domain-containing protein</fullName>
    </submittedName>
    <submittedName>
        <fullName evidence="3">SET_domain-containing protein</fullName>
    </submittedName>
</protein>
<evidence type="ECO:0000313" key="2">
    <source>
        <dbReference type="EMBL" id="CAI9940108.1"/>
    </source>
</evidence>
<dbReference type="SMART" id="SM00317">
    <property type="entry name" value="SET"/>
    <property type="match status" value="1"/>
</dbReference>
<gene>
    <name evidence="2" type="ORF">HINF_LOCUS27753</name>
    <name evidence="3" type="ORF">HINF_LOCUS46204</name>
</gene>
<keyword evidence="4" id="KW-1185">Reference proteome</keyword>
<name>A0AA86UH40_9EUKA</name>
<dbReference type="EMBL" id="CAXDID020000203">
    <property type="protein sequence ID" value="CAL6054725.1"/>
    <property type="molecule type" value="Genomic_DNA"/>
</dbReference>
<organism evidence="2">
    <name type="scientific">Hexamita inflata</name>
    <dbReference type="NCBI Taxonomy" id="28002"/>
    <lineage>
        <taxon>Eukaryota</taxon>
        <taxon>Metamonada</taxon>
        <taxon>Diplomonadida</taxon>
        <taxon>Hexamitidae</taxon>
        <taxon>Hexamitinae</taxon>
        <taxon>Hexamita</taxon>
    </lineage>
</organism>
<reference evidence="2" key="1">
    <citation type="submission" date="2023-06" db="EMBL/GenBank/DDBJ databases">
        <authorList>
            <person name="Kurt Z."/>
        </authorList>
    </citation>
    <scope>NUCLEOTIDE SEQUENCE</scope>
</reference>
<proteinExistence type="predicted"/>
<dbReference type="PROSITE" id="PS50280">
    <property type="entry name" value="SET"/>
    <property type="match status" value="1"/>
</dbReference>
<feature type="domain" description="SET" evidence="1">
    <location>
        <begin position="92"/>
        <end position="232"/>
    </location>
</feature>
<dbReference type="SUPFAM" id="SSF82199">
    <property type="entry name" value="SET domain"/>
    <property type="match status" value="1"/>
</dbReference>
<accession>A0AA86UH40</accession>
<dbReference type="InterPro" id="IPR046341">
    <property type="entry name" value="SET_dom_sf"/>
</dbReference>
<reference evidence="3 4" key="2">
    <citation type="submission" date="2024-07" db="EMBL/GenBank/DDBJ databases">
        <authorList>
            <person name="Akdeniz Z."/>
        </authorList>
    </citation>
    <scope>NUCLEOTIDE SEQUENCE [LARGE SCALE GENOMIC DNA]</scope>
</reference>
<dbReference type="PANTHER" id="PTHR47643:SF2">
    <property type="entry name" value="TPR DOMAIN PROTEIN (AFU_ORTHOLOGUE AFUA_5G12710)"/>
    <property type="match status" value="1"/>
</dbReference>
<dbReference type="Gene3D" id="2.170.270.10">
    <property type="entry name" value="SET domain"/>
    <property type="match status" value="1"/>
</dbReference>
<dbReference type="EMBL" id="CATOUU010000673">
    <property type="protein sequence ID" value="CAI9940108.1"/>
    <property type="molecule type" value="Genomic_DNA"/>
</dbReference>
<dbReference type="Pfam" id="PF00856">
    <property type="entry name" value="SET"/>
    <property type="match status" value="1"/>
</dbReference>